<dbReference type="OrthoDB" id="3464494at2"/>
<evidence type="ECO:0000313" key="2">
    <source>
        <dbReference type="EMBL" id="OKL51265.1"/>
    </source>
</evidence>
<dbReference type="Pfam" id="PF00480">
    <property type="entry name" value="ROK"/>
    <property type="match status" value="1"/>
</dbReference>
<dbReference type="InterPro" id="IPR043129">
    <property type="entry name" value="ATPase_NBD"/>
</dbReference>
<dbReference type="InterPro" id="IPR036390">
    <property type="entry name" value="WH_DNA-bd_sf"/>
</dbReference>
<dbReference type="RefSeq" id="WP_073825094.1">
    <property type="nucleotide sequence ID" value="NZ_MQVS01000008.1"/>
</dbReference>
<dbReference type="Gene3D" id="3.30.420.40">
    <property type="match status" value="2"/>
</dbReference>
<evidence type="ECO:0000256" key="1">
    <source>
        <dbReference type="ARBA" id="ARBA00006479"/>
    </source>
</evidence>
<dbReference type="InterPro" id="IPR036388">
    <property type="entry name" value="WH-like_DNA-bd_sf"/>
</dbReference>
<comment type="similarity">
    <text evidence="1">Belongs to the ROK (NagC/XylR) family.</text>
</comment>
<comment type="caution">
    <text evidence="2">The sequence shown here is derived from an EMBL/GenBank/DDBJ whole genome shotgun (WGS) entry which is preliminary data.</text>
</comment>
<dbReference type="SUPFAM" id="SSF46785">
    <property type="entry name" value="Winged helix' DNA-binding domain"/>
    <property type="match status" value="1"/>
</dbReference>
<keyword evidence="3" id="KW-1185">Reference proteome</keyword>
<dbReference type="InterPro" id="IPR000600">
    <property type="entry name" value="ROK"/>
</dbReference>
<gene>
    <name evidence="2" type="ORF">BSZ40_08110</name>
</gene>
<dbReference type="Proteomes" id="UP000185612">
    <property type="component" value="Unassembled WGS sequence"/>
</dbReference>
<proteinExistence type="inferred from homology"/>
<evidence type="ECO:0000313" key="3">
    <source>
        <dbReference type="Proteomes" id="UP000185612"/>
    </source>
</evidence>
<dbReference type="STRING" id="52770.BSZ40_08110"/>
<evidence type="ECO:0008006" key="4">
    <source>
        <dbReference type="Google" id="ProtNLM"/>
    </source>
</evidence>
<accession>A0A1Q5PV08</accession>
<organism evidence="2 3">
    <name type="scientific">Buchananella hordeovulneris</name>
    <dbReference type="NCBI Taxonomy" id="52770"/>
    <lineage>
        <taxon>Bacteria</taxon>
        <taxon>Bacillati</taxon>
        <taxon>Actinomycetota</taxon>
        <taxon>Actinomycetes</taxon>
        <taxon>Actinomycetales</taxon>
        <taxon>Actinomycetaceae</taxon>
        <taxon>Buchananella</taxon>
    </lineage>
</organism>
<dbReference type="AlphaFoldDB" id="A0A1Q5PV08"/>
<sequence length="377" mass="39386">MSSEVALVREVLIHGPISRAALTGRLDLSPASLTRLAKPLLDVGILHELQELPSGDVGRPSRPLAINPDLGDFVGIKLTGEQLYAVRTDMHATIQARLDTALPDRRPQAVARAITAAATTLATPRTQGVGLSLGGFPTRGVVHHAPFLNWREVDLARLLRPALSLPTTIENDLVALAEFHRWFGVGRSLPGFTVITLGAGVGYALAANGAVVRTPDAGVGSVGHLPLAPDGPRCAAGHPGCSQALLTSPAIAARVSAVLGREVSFPEVLSLAAAHQGPAWREVQAAGKALGTLIAWAANLTHQAVTVVGGEGIGLYPLVADVVAERLQALRPPAGDRIAIHLDDSNFFGWARAAAVVAIQEWVLNLPRGTAPSHPRP</sequence>
<dbReference type="Gene3D" id="1.10.10.10">
    <property type="entry name" value="Winged helix-like DNA-binding domain superfamily/Winged helix DNA-binding domain"/>
    <property type="match status" value="1"/>
</dbReference>
<protein>
    <recommendedName>
        <fullName evidence="4">ROK family transcriptional regulator</fullName>
    </recommendedName>
</protein>
<dbReference type="EMBL" id="MQVS01000008">
    <property type="protein sequence ID" value="OKL51265.1"/>
    <property type="molecule type" value="Genomic_DNA"/>
</dbReference>
<name>A0A1Q5PV08_9ACTO</name>
<reference evidence="3" key="1">
    <citation type="submission" date="2016-12" db="EMBL/GenBank/DDBJ databases">
        <authorList>
            <person name="Meng X."/>
        </authorList>
    </citation>
    <scope>NUCLEOTIDE SEQUENCE [LARGE SCALE GENOMIC DNA]</scope>
    <source>
        <strain evidence="3">DSM 20732</strain>
    </source>
</reference>
<dbReference type="SUPFAM" id="SSF53067">
    <property type="entry name" value="Actin-like ATPase domain"/>
    <property type="match status" value="1"/>
</dbReference>
<dbReference type="InParanoid" id="A0A1Q5PV08"/>
<dbReference type="PANTHER" id="PTHR18964">
    <property type="entry name" value="ROK (REPRESSOR, ORF, KINASE) FAMILY"/>
    <property type="match status" value="1"/>
</dbReference>
<dbReference type="PANTHER" id="PTHR18964:SF149">
    <property type="entry name" value="BIFUNCTIONAL UDP-N-ACETYLGLUCOSAMINE 2-EPIMERASE_N-ACETYLMANNOSAMINE KINASE"/>
    <property type="match status" value="1"/>
</dbReference>